<gene>
    <name evidence="12" type="ORF">E1B28_008276</name>
</gene>
<feature type="region of interest" description="Disordered" evidence="11">
    <location>
        <begin position="1"/>
        <end position="117"/>
    </location>
</feature>
<feature type="compositionally biased region" description="Polar residues" evidence="11">
    <location>
        <begin position="156"/>
        <end position="168"/>
    </location>
</feature>
<keyword evidence="5" id="KW-0653">Protein transport</keyword>
<evidence type="ECO:0000313" key="12">
    <source>
        <dbReference type="EMBL" id="KAG7091875.1"/>
    </source>
</evidence>
<feature type="region of interest" description="Disordered" evidence="11">
    <location>
        <begin position="138"/>
        <end position="171"/>
    </location>
</feature>
<comment type="caution">
    <text evidence="12">The sequence shown here is derived from an EMBL/GenBank/DDBJ whole genome shotgun (WGS) entry which is preliminary data.</text>
</comment>
<accession>A0A9P7RY66</accession>
<dbReference type="PANTHER" id="PTHR12960:SF0">
    <property type="entry name" value="MRNA EXPORT FACTOR GLE1"/>
    <property type="match status" value="1"/>
</dbReference>
<dbReference type="InterPro" id="IPR012476">
    <property type="entry name" value="GLE1"/>
</dbReference>
<evidence type="ECO:0000256" key="11">
    <source>
        <dbReference type="SAM" id="MobiDB-lite"/>
    </source>
</evidence>
<comment type="subcellular location">
    <subcellularLocation>
        <location evidence="1">Nucleus</location>
        <location evidence="1">Nuclear pore complex</location>
    </subcellularLocation>
</comment>
<dbReference type="GO" id="GO:0005543">
    <property type="term" value="F:phospholipid binding"/>
    <property type="evidence" value="ECO:0007669"/>
    <property type="project" value="TreeGrafter"/>
</dbReference>
<dbReference type="PANTHER" id="PTHR12960">
    <property type="entry name" value="GLE-1-RELATED"/>
    <property type="match status" value="1"/>
</dbReference>
<dbReference type="GO" id="GO:0000822">
    <property type="term" value="F:inositol hexakisphosphate binding"/>
    <property type="evidence" value="ECO:0007669"/>
    <property type="project" value="TreeGrafter"/>
</dbReference>
<keyword evidence="3" id="KW-0813">Transport</keyword>
<evidence type="ECO:0000256" key="3">
    <source>
        <dbReference type="ARBA" id="ARBA00022448"/>
    </source>
</evidence>
<feature type="compositionally biased region" description="Basic residues" evidence="11">
    <location>
        <begin position="16"/>
        <end position="30"/>
    </location>
</feature>
<evidence type="ECO:0000256" key="5">
    <source>
        <dbReference type="ARBA" id="ARBA00022927"/>
    </source>
</evidence>
<feature type="compositionally biased region" description="Low complexity" evidence="11">
    <location>
        <begin position="79"/>
        <end position="88"/>
    </location>
</feature>
<dbReference type="GO" id="GO:0044614">
    <property type="term" value="C:nuclear pore cytoplasmic filaments"/>
    <property type="evidence" value="ECO:0007669"/>
    <property type="project" value="TreeGrafter"/>
</dbReference>
<name>A0A9P7RY66_9AGAR</name>
<reference evidence="12" key="1">
    <citation type="journal article" date="2021" name="Genome Biol. Evol.">
        <title>The assembled and annotated genome of the fairy-ring fungus Marasmius oreades.</title>
        <authorList>
            <person name="Hiltunen M."/>
            <person name="Ament-Velasquez S.L."/>
            <person name="Johannesson H."/>
        </authorList>
    </citation>
    <scope>NUCLEOTIDE SEQUENCE</scope>
    <source>
        <strain evidence="12">03SP1</strain>
    </source>
</reference>
<dbReference type="Pfam" id="PF07817">
    <property type="entry name" value="GLE1"/>
    <property type="match status" value="1"/>
</dbReference>
<sequence>MRFSAPRSLSPSPVRQSRRKSTRRSSNPKRVRVEPPIQKRHSSTFGIVSDDEDESTDSYDSESESYTGSDSGEESVPGSSDSNSDSDSFCYGSESEVPRPLRNESLSSSRTNREQKYIEETISAIRLRARHYDPYEEWEKETRKESLRVARKEHATSQSKLHTSQATRHTQETERLAFLLTRQETDVNNFLEKFRFQQQQQEAKLREQWDVRNKFLWDRVEKGIKLDQDKAHAKWDEERRKKEAEEKRRKEEEERVRREEVQRRLEEEKKKQEEEEELKRKEEERQRKEEEERKEREDREQREKETKERTERLKTEESARKQARMTTPEEDWLTARQHLHIAKSQGTRVVKNDPGMKPRYLAGRRQIVPKIGQVTNDPESIARVSAQLVQILLPTHGSPVYNALLSALAKCFILQAETEVTAEKRSVEPLAKVAFNCLDALQGFPEVFFAKIVQRVGGWAIPIYARSLPPMDHDGRVWKDVQERKKVIGYREGESESEYSDRVMGVMRLYFATLKVVPRERPLSGMWRMTRAWVWMARAVGEREVLESPIGAGVLHVVLETLGSDAKQIWGVQFVKLLALLYQGSTKGLENGKLLGGDSPEGIGARSRVRLEIESIMSGTA</sequence>
<dbReference type="EMBL" id="CM032185">
    <property type="protein sequence ID" value="KAG7091875.1"/>
    <property type="molecule type" value="Genomic_DNA"/>
</dbReference>
<feature type="compositionally biased region" description="Acidic residues" evidence="11">
    <location>
        <begin position="49"/>
        <end position="63"/>
    </location>
</feature>
<feature type="region of interest" description="Disordered" evidence="11">
    <location>
        <begin position="228"/>
        <end position="328"/>
    </location>
</feature>
<proteinExistence type="inferred from homology"/>
<protein>
    <recommendedName>
        <fullName evidence="9">mRNA export factor GLE1</fullName>
    </recommendedName>
    <alternativeName>
        <fullName evidence="10">Nucleoporin GLE1</fullName>
    </alternativeName>
</protein>
<keyword evidence="13" id="KW-1185">Reference proteome</keyword>
<evidence type="ECO:0000256" key="8">
    <source>
        <dbReference type="ARBA" id="ARBA00023242"/>
    </source>
</evidence>
<keyword evidence="4" id="KW-0509">mRNA transport</keyword>
<keyword evidence="8" id="KW-0539">Nucleus</keyword>
<dbReference type="KEGG" id="more:E1B28_008276"/>
<evidence type="ECO:0000256" key="6">
    <source>
        <dbReference type="ARBA" id="ARBA00023010"/>
    </source>
</evidence>
<evidence type="ECO:0000256" key="2">
    <source>
        <dbReference type="ARBA" id="ARBA00011056"/>
    </source>
</evidence>
<evidence type="ECO:0000256" key="7">
    <source>
        <dbReference type="ARBA" id="ARBA00023132"/>
    </source>
</evidence>
<dbReference type="RefSeq" id="XP_043008345.1">
    <property type="nucleotide sequence ID" value="XM_043153061.1"/>
</dbReference>
<dbReference type="GO" id="GO:0015031">
    <property type="term" value="P:protein transport"/>
    <property type="evidence" value="ECO:0007669"/>
    <property type="project" value="UniProtKB-KW"/>
</dbReference>
<keyword evidence="6" id="KW-0811">Translocation</keyword>
<dbReference type="InterPro" id="IPR038506">
    <property type="entry name" value="GLE1-like_sf"/>
</dbReference>
<organism evidence="12 13">
    <name type="scientific">Marasmius oreades</name>
    <name type="common">fairy-ring Marasmius</name>
    <dbReference type="NCBI Taxonomy" id="181124"/>
    <lineage>
        <taxon>Eukaryota</taxon>
        <taxon>Fungi</taxon>
        <taxon>Dikarya</taxon>
        <taxon>Basidiomycota</taxon>
        <taxon>Agaricomycotina</taxon>
        <taxon>Agaricomycetes</taxon>
        <taxon>Agaricomycetidae</taxon>
        <taxon>Agaricales</taxon>
        <taxon>Marasmiineae</taxon>
        <taxon>Marasmiaceae</taxon>
        <taxon>Marasmius</taxon>
    </lineage>
</organism>
<evidence type="ECO:0000256" key="10">
    <source>
        <dbReference type="ARBA" id="ARBA00029983"/>
    </source>
</evidence>
<feature type="compositionally biased region" description="Basic and acidic residues" evidence="11">
    <location>
        <begin position="140"/>
        <end position="155"/>
    </location>
</feature>
<evidence type="ECO:0000313" key="13">
    <source>
        <dbReference type="Proteomes" id="UP001049176"/>
    </source>
</evidence>
<dbReference type="GO" id="GO:0031369">
    <property type="term" value="F:translation initiation factor binding"/>
    <property type="evidence" value="ECO:0007669"/>
    <property type="project" value="TreeGrafter"/>
</dbReference>
<dbReference type="OrthoDB" id="420884at2759"/>
<keyword evidence="7" id="KW-0906">Nuclear pore complex</keyword>
<dbReference type="Gene3D" id="1.25.40.510">
    <property type="entry name" value="GLE1-like"/>
    <property type="match status" value="1"/>
</dbReference>
<feature type="compositionally biased region" description="Basic and acidic residues" evidence="11">
    <location>
        <begin position="228"/>
        <end position="320"/>
    </location>
</feature>
<dbReference type="GeneID" id="66077352"/>
<dbReference type="Proteomes" id="UP001049176">
    <property type="component" value="Chromosome 5"/>
</dbReference>
<evidence type="ECO:0000256" key="1">
    <source>
        <dbReference type="ARBA" id="ARBA00004567"/>
    </source>
</evidence>
<evidence type="ECO:0000256" key="4">
    <source>
        <dbReference type="ARBA" id="ARBA00022816"/>
    </source>
</evidence>
<dbReference type="GO" id="GO:0016973">
    <property type="term" value="P:poly(A)+ mRNA export from nucleus"/>
    <property type="evidence" value="ECO:0007669"/>
    <property type="project" value="InterPro"/>
</dbReference>
<comment type="similarity">
    <text evidence="2">Belongs to the GLE1 family.</text>
</comment>
<evidence type="ECO:0000256" key="9">
    <source>
        <dbReference type="ARBA" id="ARBA00026227"/>
    </source>
</evidence>
<dbReference type="AlphaFoldDB" id="A0A9P7RY66"/>
<dbReference type="GO" id="GO:0005737">
    <property type="term" value="C:cytoplasm"/>
    <property type="evidence" value="ECO:0007669"/>
    <property type="project" value="TreeGrafter"/>
</dbReference>